<dbReference type="EMBL" id="ML994616">
    <property type="protein sequence ID" value="KAF2191961.1"/>
    <property type="molecule type" value="Genomic_DNA"/>
</dbReference>
<dbReference type="SUPFAM" id="SSF51735">
    <property type="entry name" value="NAD(P)-binding Rossmann-fold domains"/>
    <property type="match status" value="1"/>
</dbReference>
<evidence type="ECO:0000313" key="3">
    <source>
        <dbReference type="EMBL" id="KAF2191961.1"/>
    </source>
</evidence>
<gene>
    <name evidence="3" type="ORF">K469DRAFT_719032</name>
</gene>
<dbReference type="PRINTS" id="PR00081">
    <property type="entry name" value="GDHRDH"/>
</dbReference>
<protein>
    <submittedName>
        <fullName evidence="3">NAD-P-binding protein</fullName>
    </submittedName>
</protein>
<dbReference type="Proteomes" id="UP000800200">
    <property type="component" value="Unassembled WGS sequence"/>
</dbReference>
<dbReference type="Pfam" id="PF13561">
    <property type="entry name" value="adh_short_C2"/>
    <property type="match status" value="1"/>
</dbReference>
<dbReference type="PANTHER" id="PTHR24321:SF8">
    <property type="entry name" value="ESTRADIOL 17-BETA-DEHYDROGENASE 8-RELATED"/>
    <property type="match status" value="1"/>
</dbReference>
<dbReference type="InterPro" id="IPR036291">
    <property type="entry name" value="NAD(P)-bd_dom_sf"/>
</dbReference>
<keyword evidence="2" id="KW-0560">Oxidoreductase</keyword>
<name>A0A6A6EKX8_9PEZI</name>
<evidence type="ECO:0000256" key="2">
    <source>
        <dbReference type="ARBA" id="ARBA00023002"/>
    </source>
</evidence>
<sequence>MDLTSLDLKLKGTHVLITGGAGLIGRVVVDHIIAAGANVSSLDINYSSSSDSLSFHNNACTTVHCDISSEDSVRDAFKTATKAHGPVEVCIALASLDFSVLEHSSFADASFPQLKRVLDVNIAGTWLTAREWVRGLREAKKEGKTLANVGLIIIGSESGHFGERHNAEYSLAKSAVQGGLLMSLRAEVVRVWEGARVNAVAPGAVDTARWTQECKDNPEQYWLEAQATTALGKPVPREAVAKTILFLASENFSSHIHGQVINVDGGKQGKVIWTKEEINNGL</sequence>
<reference evidence="3" key="1">
    <citation type="journal article" date="2020" name="Stud. Mycol.">
        <title>101 Dothideomycetes genomes: a test case for predicting lifestyles and emergence of pathogens.</title>
        <authorList>
            <person name="Haridas S."/>
            <person name="Albert R."/>
            <person name="Binder M."/>
            <person name="Bloem J."/>
            <person name="Labutti K."/>
            <person name="Salamov A."/>
            <person name="Andreopoulos B."/>
            <person name="Baker S."/>
            <person name="Barry K."/>
            <person name="Bills G."/>
            <person name="Bluhm B."/>
            <person name="Cannon C."/>
            <person name="Castanera R."/>
            <person name="Culley D."/>
            <person name="Daum C."/>
            <person name="Ezra D."/>
            <person name="Gonzalez J."/>
            <person name="Henrissat B."/>
            <person name="Kuo A."/>
            <person name="Liang C."/>
            <person name="Lipzen A."/>
            <person name="Lutzoni F."/>
            <person name="Magnuson J."/>
            <person name="Mondo S."/>
            <person name="Nolan M."/>
            <person name="Ohm R."/>
            <person name="Pangilinan J."/>
            <person name="Park H.-J."/>
            <person name="Ramirez L."/>
            <person name="Alfaro M."/>
            <person name="Sun H."/>
            <person name="Tritt A."/>
            <person name="Yoshinaga Y."/>
            <person name="Zwiers L.-H."/>
            <person name="Turgeon B."/>
            <person name="Goodwin S."/>
            <person name="Spatafora J."/>
            <person name="Crous P."/>
            <person name="Grigoriev I."/>
        </authorList>
    </citation>
    <scope>NUCLEOTIDE SEQUENCE</scope>
    <source>
        <strain evidence="3">CBS 207.26</strain>
    </source>
</reference>
<dbReference type="AlphaFoldDB" id="A0A6A6EKX8"/>
<dbReference type="InterPro" id="IPR002347">
    <property type="entry name" value="SDR_fam"/>
</dbReference>
<proteinExistence type="inferred from homology"/>
<dbReference type="CDD" id="cd05233">
    <property type="entry name" value="SDR_c"/>
    <property type="match status" value="1"/>
</dbReference>
<keyword evidence="4" id="KW-1185">Reference proteome</keyword>
<dbReference type="PANTHER" id="PTHR24321">
    <property type="entry name" value="DEHYDROGENASES, SHORT CHAIN"/>
    <property type="match status" value="1"/>
</dbReference>
<dbReference type="OrthoDB" id="10253736at2759"/>
<evidence type="ECO:0000313" key="4">
    <source>
        <dbReference type="Proteomes" id="UP000800200"/>
    </source>
</evidence>
<accession>A0A6A6EKX8</accession>
<comment type="similarity">
    <text evidence="1">Belongs to the short-chain dehydrogenases/reductases (SDR) family.</text>
</comment>
<dbReference type="GO" id="GO:0016491">
    <property type="term" value="F:oxidoreductase activity"/>
    <property type="evidence" value="ECO:0007669"/>
    <property type="project" value="UniProtKB-KW"/>
</dbReference>
<dbReference type="Gene3D" id="3.40.50.720">
    <property type="entry name" value="NAD(P)-binding Rossmann-like Domain"/>
    <property type="match status" value="1"/>
</dbReference>
<evidence type="ECO:0000256" key="1">
    <source>
        <dbReference type="ARBA" id="ARBA00006484"/>
    </source>
</evidence>
<organism evidence="3 4">
    <name type="scientific">Zopfia rhizophila CBS 207.26</name>
    <dbReference type="NCBI Taxonomy" id="1314779"/>
    <lineage>
        <taxon>Eukaryota</taxon>
        <taxon>Fungi</taxon>
        <taxon>Dikarya</taxon>
        <taxon>Ascomycota</taxon>
        <taxon>Pezizomycotina</taxon>
        <taxon>Dothideomycetes</taxon>
        <taxon>Dothideomycetes incertae sedis</taxon>
        <taxon>Zopfiaceae</taxon>
        <taxon>Zopfia</taxon>
    </lineage>
</organism>